<accession>A0A0V0ZDS3</accession>
<comment type="caution">
    <text evidence="1">The sequence shown here is derived from an EMBL/GenBank/DDBJ whole genome shotgun (WGS) entry which is preliminary data.</text>
</comment>
<dbReference type="EMBL" id="JYDQ01000220">
    <property type="protein sequence ID" value="KRY10694.1"/>
    <property type="molecule type" value="Genomic_DNA"/>
</dbReference>
<protein>
    <submittedName>
        <fullName evidence="1">Uncharacterized protein</fullName>
    </submittedName>
</protein>
<sequence length="184" mass="20621">MKENRLAQNNEILHKIGHFARIPLYNVEKHSYTKIQPLSIRFNGVPEGLLPCKLRPTMYKSVFAEMLPKNVTLCSDFNGSDGKGSETCDLKLQPVAPKALISGICCLSVPNVEIFSNLSSISKTTIGDAIKSMSTFFFVVVDVEFDASLNLVGSFTRLVTRMRPMALQLPYRLNKSNRAESWYL</sequence>
<keyword evidence="2" id="KW-1185">Reference proteome</keyword>
<name>A0A0V0ZDS3_9BILA</name>
<dbReference type="OrthoDB" id="10388408at2759"/>
<dbReference type="AlphaFoldDB" id="A0A0V0ZDS3"/>
<reference evidence="1 2" key="1">
    <citation type="submission" date="2015-01" db="EMBL/GenBank/DDBJ databases">
        <title>Evolution of Trichinella species and genotypes.</title>
        <authorList>
            <person name="Korhonen P.K."/>
            <person name="Edoardo P."/>
            <person name="Giuseppe L.R."/>
            <person name="Gasser R.B."/>
        </authorList>
    </citation>
    <scope>NUCLEOTIDE SEQUENCE [LARGE SCALE GENOMIC DNA]</scope>
    <source>
        <strain evidence="1">ISS2496</strain>
    </source>
</reference>
<dbReference type="Proteomes" id="UP000054783">
    <property type="component" value="Unassembled WGS sequence"/>
</dbReference>
<evidence type="ECO:0000313" key="2">
    <source>
        <dbReference type="Proteomes" id="UP000054783"/>
    </source>
</evidence>
<evidence type="ECO:0000313" key="1">
    <source>
        <dbReference type="EMBL" id="KRY10694.1"/>
    </source>
</evidence>
<organism evidence="1 2">
    <name type="scientific">Trichinella patagoniensis</name>
    <dbReference type="NCBI Taxonomy" id="990121"/>
    <lineage>
        <taxon>Eukaryota</taxon>
        <taxon>Metazoa</taxon>
        <taxon>Ecdysozoa</taxon>
        <taxon>Nematoda</taxon>
        <taxon>Enoplea</taxon>
        <taxon>Dorylaimia</taxon>
        <taxon>Trichinellida</taxon>
        <taxon>Trichinellidae</taxon>
        <taxon>Trichinella</taxon>
    </lineage>
</organism>
<proteinExistence type="predicted"/>
<gene>
    <name evidence="1" type="ORF">T12_5960</name>
</gene>